<evidence type="ECO:0000313" key="1">
    <source>
        <dbReference type="EMBL" id="AEW75212.1"/>
    </source>
</evidence>
<gene>
    <name evidence="1" type="ORF">EcWSU1_03784</name>
</gene>
<dbReference type="Proteomes" id="UP000007838">
    <property type="component" value="Chromosome"/>
</dbReference>
<sequence length="54" mass="6780">MSRYYWHYADVFLRSDDEKNGLNRQQSQRICYEIDENSADYQHPDLFHFWYGDR</sequence>
<organism evidence="1 2">
    <name type="scientific">Enterobacter ludwigii</name>
    <dbReference type="NCBI Taxonomy" id="299767"/>
    <lineage>
        <taxon>Bacteria</taxon>
        <taxon>Pseudomonadati</taxon>
        <taxon>Pseudomonadota</taxon>
        <taxon>Gammaproteobacteria</taxon>
        <taxon>Enterobacterales</taxon>
        <taxon>Enterobacteriaceae</taxon>
        <taxon>Enterobacter</taxon>
        <taxon>Enterobacter cloacae complex</taxon>
    </lineage>
</organism>
<dbReference type="KEGG" id="eec:EcWSU1_03784"/>
<name>G8LE18_9ENTR</name>
<protein>
    <submittedName>
        <fullName evidence="1">Uncharacterized protein</fullName>
    </submittedName>
</protein>
<reference evidence="1 2" key="1">
    <citation type="journal article" date="2011" name="Stand. Genomic Sci.">
        <title>Complete genome of the onion pathogen Enterobacter cloacae EcWSU1.</title>
        <authorList>
            <person name="Humann J.L."/>
            <person name="Wildung M."/>
            <person name="Cheng C.H."/>
            <person name="Lee T."/>
            <person name="Stewart J.E."/>
            <person name="Drew J.C."/>
            <person name="Triplett E.W."/>
            <person name="Main D."/>
            <person name="Schroeder B.K."/>
        </authorList>
    </citation>
    <scope>NUCLEOTIDE SEQUENCE [LARGE SCALE GENOMIC DNA]</scope>
    <source>
        <strain evidence="1 2">EcWSU1</strain>
    </source>
</reference>
<evidence type="ECO:0000313" key="2">
    <source>
        <dbReference type="Proteomes" id="UP000007838"/>
    </source>
</evidence>
<dbReference type="HOGENOM" id="CLU_3043049_0_0_6"/>
<accession>G8LE18</accession>
<dbReference type="EMBL" id="CP002886">
    <property type="protein sequence ID" value="AEW75212.1"/>
    <property type="molecule type" value="Genomic_DNA"/>
</dbReference>
<proteinExistence type="predicted"/>
<dbReference type="AlphaFoldDB" id="G8LE18"/>